<keyword evidence="2" id="KW-0812">Transmembrane</keyword>
<accession>A0A915BS17</accession>
<evidence type="ECO:0000313" key="4">
    <source>
        <dbReference type="WBParaSite" id="PgR055_g018_t01"/>
    </source>
</evidence>
<keyword evidence="3" id="KW-1185">Reference proteome</keyword>
<evidence type="ECO:0000256" key="2">
    <source>
        <dbReference type="SAM" id="Phobius"/>
    </source>
</evidence>
<dbReference type="WBParaSite" id="PgR055_g018_t04">
    <property type="protein sequence ID" value="PgR055_g018_t04"/>
    <property type="gene ID" value="PgR055_g018"/>
</dbReference>
<name>A0A915BS17_PARUN</name>
<dbReference type="WBParaSite" id="PgR055_g018_t01">
    <property type="protein sequence ID" value="PgR055_g018_t01"/>
    <property type="gene ID" value="PgR055_g018"/>
</dbReference>
<keyword evidence="2" id="KW-0472">Membrane</keyword>
<sequence>MGSLHSLPSQTNELFLIGCTILIVVVASFITVIICCLQRALSRRARRMEAVKELREHMQKPATEREVIIALPEDILTTRNESLNDDESDESPPAGDTSQNNPRYTCSMNGY</sequence>
<keyword evidence="2" id="KW-1133">Transmembrane helix</keyword>
<dbReference type="AlphaFoldDB" id="A0A915BS17"/>
<evidence type="ECO:0000313" key="5">
    <source>
        <dbReference type="WBParaSite" id="PgR055_g018_t04"/>
    </source>
</evidence>
<evidence type="ECO:0000256" key="1">
    <source>
        <dbReference type="SAM" id="MobiDB-lite"/>
    </source>
</evidence>
<reference evidence="4 5" key="1">
    <citation type="submission" date="2022-11" db="UniProtKB">
        <authorList>
            <consortium name="WormBaseParasite"/>
        </authorList>
    </citation>
    <scope>IDENTIFICATION</scope>
</reference>
<feature type="compositionally biased region" description="Polar residues" evidence="1">
    <location>
        <begin position="96"/>
        <end position="111"/>
    </location>
</feature>
<evidence type="ECO:0000313" key="3">
    <source>
        <dbReference type="Proteomes" id="UP000887569"/>
    </source>
</evidence>
<proteinExistence type="predicted"/>
<feature type="region of interest" description="Disordered" evidence="1">
    <location>
        <begin position="79"/>
        <end position="111"/>
    </location>
</feature>
<organism evidence="3 5">
    <name type="scientific">Parascaris univalens</name>
    <name type="common">Nematode worm</name>
    <dbReference type="NCBI Taxonomy" id="6257"/>
    <lineage>
        <taxon>Eukaryota</taxon>
        <taxon>Metazoa</taxon>
        <taxon>Ecdysozoa</taxon>
        <taxon>Nematoda</taxon>
        <taxon>Chromadorea</taxon>
        <taxon>Rhabditida</taxon>
        <taxon>Spirurina</taxon>
        <taxon>Ascaridomorpha</taxon>
        <taxon>Ascaridoidea</taxon>
        <taxon>Ascarididae</taxon>
        <taxon>Parascaris</taxon>
    </lineage>
</organism>
<protein>
    <submittedName>
        <fullName evidence="4 5">Uncharacterized protein</fullName>
    </submittedName>
</protein>
<feature type="transmembrane region" description="Helical" evidence="2">
    <location>
        <begin position="14"/>
        <end position="37"/>
    </location>
</feature>
<dbReference type="Proteomes" id="UP000887569">
    <property type="component" value="Unplaced"/>
</dbReference>